<keyword evidence="1" id="KW-0732">Signal</keyword>
<proteinExistence type="predicted"/>
<evidence type="ECO:0008006" key="4">
    <source>
        <dbReference type="Google" id="ProtNLM"/>
    </source>
</evidence>
<feature type="signal peptide" evidence="1">
    <location>
        <begin position="1"/>
        <end position="23"/>
    </location>
</feature>
<dbReference type="RefSeq" id="WP_130923064.1">
    <property type="nucleotide sequence ID" value="NZ_CP049835.1"/>
</dbReference>
<evidence type="ECO:0000313" key="3">
    <source>
        <dbReference type="Proteomes" id="UP000293583"/>
    </source>
</evidence>
<evidence type="ECO:0000256" key="1">
    <source>
        <dbReference type="SAM" id="SignalP"/>
    </source>
</evidence>
<organism evidence="2 3">
    <name type="scientific">Aquirufa antheringensis</name>
    <dbReference type="NCBI Taxonomy" id="2516559"/>
    <lineage>
        <taxon>Bacteria</taxon>
        <taxon>Pseudomonadati</taxon>
        <taxon>Bacteroidota</taxon>
        <taxon>Cytophagia</taxon>
        <taxon>Cytophagales</taxon>
        <taxon>Flectobacillaceae</taxon>
        <taxon>Aquirufa</taxon>
    </lineage>
</organism>
<keyword evidence="3" id="KW-1185">Reference proteome</keyword>
<evidence type="ECO:0000313" key="2">
    <source>
        <dbReference type="EMBL" id="TBH74657.1"/>
    </source>
</evidence>
<dbReference type="OrthoDB" id="853708at2"/>
<reference evidence="2 3" key="1">
    <citation type="submission" date="2019-02" db="EMBL/GenBank/DDBJ databases">
        <title>Genome of a new Bacteroidetes strain.</title>
        <authorList>
            <person name="Pitt A."/>
        </authorList>
    </citation>
    <scope>NUCLEOTIDE SEQUENCE [LARGE SCALE GENOMIC DNA]</scope>
    <source>
        <strain evidence="2 3">103A-SOEBACH</strain>
    </source>
</reference>
<dbReference type="AlphaFoldDB" id="A0A4Q9BF50"/>
<name>A0A4Q9BF50_9BACT</name>
<dbReference type="EMBL" id="SEWY01000002">
    <property type="protein sequence ID" value="TBH74657.1"/>
    <property type="molecule type" value="Genomic_DNA"/>
</dbReference>
<gene>
    <name evidence="2" type="ORF">EWU20_05795</name>
</gene>
<sequence>MKKISTIFAFVVAMMAFSTSIHAQGMDPQAMIQRQVDRMTTELSLSKEQVAKVEPLIEARMKKMMELREQGMEREEMMAEMKKANDAQAEQFKAILTPEQLEKYKTMQSQMRQGGPPRE</sequence>
<comment type="caution">
    <text evidence="2">The sequence shown here is derived from an EMBL/GenBank/DDBJ whole genome shotgun (WGS) entry which is preliminary data.</text>
</comment>
<dbReference type="Proteomes" id="UP000293583">
    <property type="component" value="Unassembled WGS sequence"/>
</dbReference>
<feature type="chain" id="PRO_5020978460" description="Periplasmic heavy metal sensor" evidence="1">
    <location>
        <begin position="24"/>
        <end position="119"/>
    </location>
</feature>
<protein>
    <recommendedName>
        <fullName evidence="4">Periplasmic heavy metal sensor</fullName>
    </recommendedName>
</protein>
<accession>A0A4Q9BF50</accession>